<evidence type="ECO:0000313" key="3">
    <source>
        <dbReference type="Proteomes" id="UP000246005"/>
    </source>
</evidence>
<feature type="transmembrane region" description="Helical" evidence="1">
    <location>
        <begin position="7"/>
        <end position="29"/>
    </location>
</feature>
<accession>A0A316IQS2</accession>
<sequence>MKALHRIFAFLLVPALGYLLGATIFNHFWDEVEPGDPAKAKLVAVAKSCERHGPVAPRGFGFYYRCQTEVRSQPSGNVTKWTVTGWLEPSDIGKEYAVHTARRGTELTPDVRSQVFLGWLSTFVFAIAFLFVFVKIAGPAMPEGRRKRRMPTRYEPPAT</sequence>
<gene>
    <name evidence="2" type="ORF">C8D88_102758</name>
</gene>
<dbReference type="AlphaFoldDB" id="A0A316IQS2"/>
<dbReference type="RefSeq" id="WP_109634744.1">
    <property type="nucleotide sequence ID" value="NZ_QGHB01000002.1"/>
</dbReference>
<evidence type="ECO:0000313" key="2">
    <source>
        <dbReference type="EMBL" id="PWK89485.1"/>
    </source>
</evidence>
<keyword evidence="1" id="KW-0812">Transmembrane</keyword>
<keyword evidence="1" id="KW-1133">Transmembrane helix</keyword>
<reference evidence="2 3" key="1">
    <citation type="submission" date="2018-05" db="EMBL/GenBank/DDBJ databases">
        <title>Genomic Encyclopedia of Type Strains, Phase IV (KMG-IV): sequencing the most valuable type-strain genomes for metagenomic binning, comparative biology and taxonomic classification.</title>
        <authorList>
            <person name="Goeker M."/>
        </authorList>
    </citation>
    <scope>NUCLEOTIDE SEQUENCE [LARGE SCALE GENOMIC DNA]</scope>
    <source>
        <strain evidence="2 3">DSM 45480</strain>
    </source>
</reference>
<evidence type="ECO:0000256" key="1">
    <source>
        <dbReference type="SAM" id="Phobius"/>
    </source>
</evidence>
<protein>
    <submittedName>
        <fullName evidence="2">Uncharacterized protein</fullName>
    </submittedName>
</protein>
<keyword evidence="1" id="KW-0472">Membrane</keyword>
<feature type="transmembrane region" description="Helical" evidence="1">
    <location>
        <begin position="116"/>
        <end position="138"/>
    </location>
</feature>
<dbReference type="Proteomes" id="UP000246005">
    <property type="component" value="Unassembled WGS sequence"/>
</dbReference>
<dbReference type="EMBL" id="QGHB01000002">
    <property type="protein sequence ID" value="PWK89485.1"/>
    <property type="molecule type" value="Genomic_DNA"/>
</dbReference>
<proteinExistence type="predicted"/>
<organism evidence="2 3">
    <name type="scientific">Lentzea atacamensis</name>
    <dbReference type="NCBI Taxonomy" id="531938"/>
    <lineage>
        <taxon>Bacteria</taxon>
        <taxon>Bacillati</taxon>
        <taxon>Actinomycetota</taxon>
        <taxon>Actinomycetes</taxon>
        <taxon>Pseudonocardiales</taxon>
        <taxon>Pseudonocardiaceae</taxon>
        <taxon>Lentzea</taxon>
    </lineage>
</organism>
<dbReference type="Pfam" id="PF19873">
    <property type="entry name" value="DUF6346"/>
    <property type="match status" value="1"/>
</dbReference>
<name>A0A316IQS2_9PSEU</name>
<dbReference type="InterPro" id="IPR045927">
    <property type="entry name" value="DUF6346"/>
</dbReference>
<comment type="caution">
    <text evidence="2">The sequence shown here is derived from an EMBL/GenBank/DDBJ whole genome shotgun (WGS) entry which is preliminary data.</text>
</comment>